<dbReference type="PANTHER" id="PTHR19384">
    <property type="entry name" value="NITRIC OXIDE SYNTHASE-RELATED"/>
    <property type="match status" value="1"/>
</dbReference>
<evidence type="ECO:0000256" key="1">
    <source>
        <dbReference type="ARBA" id="ARBA00022630"/>
    </source>
</evidence>
<accession>A0A2P4XHY5</accession>
<feature type="region of interest" description="Disordered" evidence="2">
    <location>
        <begin position="156"/>
        <end position="190"/>
    </location>
</feature>
<dbReference type="PRINTS" id="PR00369">
    <property type="entry name" value="FLAVODOXIN"/>
</dbReference>
<sequence>MSRTVSVFYGSQTGCAESIAQRIYDEALEKQLDAELHPLNEFQKSKVETRDGHFVIIVCSTTGNGDPPDNCGKFWRYVKRRTQPEDMLAKLRYTVLGLGDTNYDKFCFMGKSIEKRMRELGAQSFYEFGAADEAMGLEDSVEPWLNGLWDAFDEATGGVSGAPTSESSVTESTSNDNAKDSIPTEKQATAPSAVNTSYLLENLISYENMFGPLDTPTEVPEDVPRLQSALLS</sequence>
<dbReference type="FunFam" id="3.40.50.360:FF:000059">
    <property type="entry name" value="5-methyltetrahydrofolate-homocysteine methyltransferase reductase"/>
    <property type="match status" value="1"/>
</dbReference>
<dbReference type="Proteomes" id="UP000237271">
    <property type="component" value="Unassembled WGS sequence"/>
</dbReference>
<dbReference type="EMBL" id="NCKW01010510">
    <property type="protein sequence ID" value="POM65163.1"/>
    <property type="molecule type" value="Genomic_DNA"/>
</dbReference>
<name>A0A2P4XHY5_9STRA</name>
<dbReference type="InterPro" id="IPR008254">
    <property type="entry name" value="Flavodoxin/NO_synth"/>
</dbReference>
<dbReference type="PROSITE" id="PS50902">
    <property type="entry name" value="FLAVODOXIN_LIKE"/>
    <property type="match status" value="1"/>
</dbReference>
<reference evidence="4 5" key="1">
    <citation type="journal article" date="2017" name="Genome Biol. Evol.">
        <title>Phytophthora megakarya and P. palmivora, closely related causal agents of cacao black pod rot, underwent increases in genome sizes and gene numbers by different mechanisms.</title>
        <authorList>
            <person name="Ali S.S."/>
            <person name="Shao J."/>
            <person name="Lary D.J."/>
            <person name="Kronmiller B."/>
            <person name="Shen D."/>
            <person name="Strem M.D."/>
            <person name="Amoako-Attah I."/>
            <person name="Akrofi A.Y."/>
            <person name="Begoude B.A."/>
            <person name="Ten Hoopen G.M."/>
            <person name="Coulibaly K."/>
            <person name="Kebe B.I."/>
            <person name="Melnick R.L."/>
            <person name="Guiltinan M.J."/>
            <person name="Tyler B.M."/>
            <person name="Meinhardt L.W."/>
            <person name="Bailey B.A."/>
        </authorList>
    </citation>
    <scope>NUCLEOTIDE SEQUENCE [LARGE SCALE GENOMIC DNA]</scope>
    <source>
        <strain evidence="5">sbr112.9</strain>
    </source>
</reference>
<dbReference type="Gene3D" id="3.40.50.360">
    <property type="match status" value="1"/>
</dbReference>
<dbReference type="InterPro" id="IPR001094">
    <property type="entry name" value="Flavdoxin-like"/>
</dbReference>
<dbReference type="PANTHER" id="PTHR19384:SF84">
    <property type="entry name" value="METHIONINE SYNTHASE REDUCTASE"/>
    <property type="match status" value="1"/>
</dbReference>
<dbReference type="GO" id="GO:0010181">
    <property type="term" value="F:FMN binding"/>
    <property type="evidence" value="ECO:0007669"/>
    <property type="project" value="InterPro"/>
</dbReference>
<dbReference type="GO" id="GO:0050667">
    <property type="term" value="P:homocysteine metabolic process"/>
    <property type="evidence" value="ECO:0007669"/>
    <property type="project" value="TreeGrafter"/>
</dbReference>
<dbReference type="GO" id="GO:0050660">
    <property type="term" value="F:flavin adenine dinucleotide binding"/>
    <property type="evidence" value="ECO:0007669"/>
    <property type="project" value="TreeGrafter"/>
</dbReference>
<dbReference type="GO" id="GO:0005829">
    <property type="term" value="C:cytosol"/>
    <property type="evidence" value="ECO:0007669"/>
    <property type="project" value="TreeGrafter"/>
</dbReference>
<dbReference type="GO" id="GO:0030586">
    <property type="term" value="F:[methionine synthase] reductase (NADPH) activity"/>
    <property type="evidence" value="ECO:0007669"/>
    <property type="project" value="TreeGrafter"/>
</dbReference>
<gene>
    <name evidence="4" type="ORF">PHPALM_19169</name>
</gene>
<evidence type="ECO:0000313" key="5">
    <source>
        <dbReference type="Proteomes" id="UP000237271"/>
    </source>
</evidence>
<evidence type="ECO:0000259" key="3">
    <source>
        <dbReference type="PROSITE" id="PS50902"/>
    </source>
</evidence>
<feature type="domain" description="Flavodoxin-like" evidence="3">
    <location>
        <begin position="5"/>
        <end position="149"/>
    </location>
</feature>
<dbReference type="SUPFAM" id="SSF52218">
    <property type="entry name" value="Flavoproteins"/>
    <property type="match status" value="1"/>
</dbReference>
<keyword evidence="1" id="KW-0285">Flavoprotein</keyword>
<evidence type="ECO:0000256" key="2">
    <source>
        <dbReference type="SAM" id="MobiDB-lite"/>
    </source>
</evidence>
<proteinExistence type="predicted"/>
<protein>
    <submittedName>
        <fullName evidence="4">NADPH-dependent diflavin oxidoreductase</fullName>
    </submittedName>
</protein>
<dbReference type="Pfam" id="PF00258">
    <property type="entry name" value="Flavodoxin_1"/>
    <property type="match status" value="1"/>
</dbReference>
<dbReference type="GO" id="GO:0009086">
    <property type="term" value="P:methionine biosynthetic process"/>
    <property type="evidence" value="ECO:0007669"/>
    <property type="project" value="TreeGrafter"/>
</dbReference>
<dbReference type="AlphaFoldDB" id="A0A2P4XHY5"/>
<feature type="compositionally biased region" description="Low complexity" evidence="2">
    <location>
        <begin position="164"/>
        <end position="174"/>
    </location>
</feature>
<evidence type="ECO:0000313" key="4">
    <source>
        <dbReference type="EMBL" id="POM65163.1"/>
    </source>
</evidence>
<dbReference type="OrthoDB" id="1856718at2759"/>
<feature type="non-terminal residue" evidence="4">
    <location>
        <position position="232"/>
    </location>
</feature>
<comment type="caution">
    <text evidence="4">The sequence shown here is derived from an EMBL/GenBank/DDBJ whole genome shotgun (WGS) entry which is preliminary data.</text>
</comment>
<dbReference type="InterPro" id="IPR029039">
    <property type="entry name" value="Flavoprotein-like_sf"/>
</dbReference>
<keyword evidence="5" id="KW-1185">Reference proteome</keyword>
<organism evidence="4 5">
    <name type="scientific">Phytophthora palmivora</name>
    <dbReference type="NCBI Taxonomy" id="4796"/>
    <lineage>
        <taxon>Eukaryota</taxon>
        <taxon>Sar</taxon>
        <taxon>Stramenopiles</taxon>
        <taxon>Oomycota</taxon>
        <taxon>Peronosporomycetes</taxon>
        <taxon>Peronosporales</taxon>
        <taxon>Peronosporaceae</taxon>
        <taxon>Phytophthora</taxon>
    </lineage>
</organism>